<feature type="compositionally biased region" description="Basic and acidic residues" evidence="4">
    <location>
        <begin position="669"/>
        <end position="687"/>
    </location>
</feature>
<keyword evidence="1 3" id="KW-0378">Hydrolase</keyword>
<dbReference type="GO" id="GO:0005509">
    <property type="term" value="F:calcium ion binding"/>
    <property type="evidence" value="ECO:0007669"/>
    <property type="project" value="TreeGrafter"/>
</dbReference>
<evidence type="ECO:0000256" key="3">
    <source>
        <dbReference type="PROSITE-ProRule" id="PRU00555"/>
    </source>
</evidence>
<evidence type="ECO:0000313" key="7">
    <source>
        <dbReference type="Proteomes" id="UP000596742"/>
    </source>
</evidence>
<dbReference type="SUPFAM" id="SSF52151">
    <property type="entry name" value="FabD/lysophospholipase-like"/>
    <property type="match status" value="1"/>
</dbReference>
<feature type="domain" description="PLA2c" evidence="5">
    <location>
        <begin position="1"/>
        <end position="514"/>
    </location>
</feature>
<accession>A0A8B6BHH0</accession>
<dbReference type="OrthoDB" id="419768at2759"/>
<dbReference type="AlphaFoldDB" id="A0A8B6BHH0"/>
<feature type="compositionally biased region" description="Acidic residues" evidence="4">
    <location>
        <begin position="211"/>
        <end position="224"/>
    </location>
</feature>
<dbReference type="SMART" id="SM00022">
    <property type="entry name" value="PLAc"/>
    <property type="match status" value="1"/>
</dbReference>
<dbReference type="Gene3D" id="3.40.1090.10">
    <property type="entry name" value="Cytosolic phospholipase A2 catalytic domain"/>
    <property type="match status" value="1"/>
</dbReference>
<proteinExistence type="predicted"/>
<evidence type="ECO:0000256" key="2">
    <source>
        <dbReference type="ARBA" id="ARBA00023098"/>
    </source>
</evidence>
<dbReference type="EMBL" id="UYJE01000174">
    <property type="protein sequence ID" value="VDH90785.1"/>
    <property type="molecule type" value="Genomic_DNA"/>
</dbReference>
<evidence type="ECO:0000256" key="4">
    <source>
        <dbReference type="SAM" id="MobiDB-lite"/>
    </source>
</evidence>
<dbReference type="InterPro" id="IPR002642">
    <property type="entry name" value="LysoPLipase_cat_dom"/>
</dbReference>
<dbReference type="GO" id="GO:0047498">
    <property type="term" value="F:calcium-dependent phospholipase A2 activity"/>
    <property type="evidence" value="ECO:0007669"/>
    <property type="project" value="TreeGrafter"/>
</dbReference>
<keyword evidence="7" id="KW-1185">Reference proteome</keyword>
<sequence>MSNLERYLSQLYSNPEWPKKSPKELQPQLKDNIDSSPFLLLGPRSMYKYVSNIIEKRRQGQPVSFTDFFGHLVGETLLHERMNAKLTDQRDIIETGEVPFPLYTCLHVKRQVSAMIFHEWMEFSAYEIGLPKYGTFMKTEHFGSKYFMGQLVRKHPEPPLHFLQGIWGSAFCIQLKRLLKDDKKVMNECRSSFDEREEMAKELLDDMGNQTDEDSESSESEDDTDDKKQNDKRKNKTTKKENKPDMKDHSFWKSVLGTVFDANSWINSIEGRAAKVHSFMRGLSLYKVYPFSPFTSINEETADQFDGIFELFPTTMKKLYVVDGGLTFNSPYPLLLRPQRQVDLILSFDFSARPTDDTPPFKEIKIAEHWAHKNNVPFPPIDVNIMEKEGIKECYVFEDRKDPKCPTILHFVLSNINFRNETQPDVPRQTDEEKEFGDFQLFDDPKRPYSTFNFNYSHLAFERITQLTEYNTLRFKNLIIDKVRECVRKYQDSSIRRPIKLQDIKKLRLGNIIHATLTMAAILGQYIIEMKMVDFNYNNFTHEGLEIEKKKLIVQLKEESSSKDGREFWAKAETIQEQYEDPYRRSEYTSRKLFTQFKNEAQTESELQFWTQLEQLRGAYRYPEDDSFICEDIRDEETEDEADIVQAKTDYVQLESSNGIYEAGNKQYNFDKEQDETRNDKSDKQNKIAETAAKNQDSTQKTVGPSSLAQIHQKEDPTWIDLSLKNDIELDIPDKNERTIWEKEEKKKEKRTNKLFKADKKRRQKEDNLSQKKQTKDGLKKAKKSTFRDFINSLFACFRKQKKGEEIL</sequence>
<dbReference type="PANTHER" id="PTHR10728">
    <property type="entry name" value="CYTOSOLIC PHOSPHOLIPASE A2"/>
    <property type="match status" value="1"/>
</dbReference>
<dbReference type="PANTHER" id="PTHR10728:SF40">
    <property type="entry name" value="PATATIN FAMILY PROTEIN"/>
    <property type="match status" value="1"/>
</dbReference>
<feature type="compositionally biased region" description="Polar residues" evidence="4">
    <location>
        <begin position="693"/>
        <end position="710"/>
    </location>
</feature>
<dbReference type="InterPro" id="IPR016035">
    <property type="entry name" value="Acyl_Trfase/lysoPLipase"/>
</dbReference>
<evidence type="ECO:0000256" key="1">
    <source>
        <dbReference type="ARBA" id="ARBA00022801"/>
    </source>
</evidence>
<gene>
    <name evidence="6" type="ORF">MGAL_10B057385</name>
</gene>
<dbReference type="GO" id="GO:0046475">
    <property type="term" value="P:glycerophospholipid catabolic process"/>
    <property type="evidence" value="ECO:0007669"/>
    <property type="project" value="TreeGrafter"/>
</dbReference>
<dbReference type="PROSITE" id="PS51210">
    <property type="entry name" value="PLA2C"/>
    <property type="match status" value="1"/>
</dbReference>
<name>A0A8B6BHH0_MYTGA</name>
<protein>
    <recommendedName>
        <fullName evidence="5">PLA2c domain-containing protein</fullName>
    </recommendedName>
</protein>
<reference evidence="6" key="1">
    <citation type="submission" date="2018-11" db="EMBL/GenBank/DDBJ databases">
        <authorList>
            <person name="Alioto T."/>
            <person name="Alioto T."/>
        </authorList>
    </citation>
    <scope>NUCLEOTIDE SEQUENCE</scope>
</reference>
<keyword evidence="2 3" id="KW-0443">Lipid metabolism</keyword>
<organism evidence="6 7">
    <name type="scientific">Mytilus galloprovincialis</name>
    <name type="common">Mediterranean mussel</name>
    <dbReference type="NCBI Taxonomy" id="29158"/>
    <lineage>
        <taxon>Eukaryota</taxon>
        <taxon>Metazoa</taxon>
        <taxon>Spiralia</taxon>
        <taxon>Lophotrochozoa</taxon>
        <taxon>Mollusca</taxon>
        <taxon>Bivalvia</taxon>
        <taxon>Autobranchia</taxon>
        <taxon>Pteriomorphia</taxon>
        <taxon>Mytilida</taxon>
        <taxon>Mytiloidea</taxon>
        <taxon>Mytilidae</taxon>
        <taxon>Mytilinae</taxon>
        <taxon>Mytilus</taxon>
    </lineage>
</organism>
<evidence type="ECO:0000313" key="6">
    <source>
        <dbReference type="EMBL" id="VDH90785.1"/>
    </source>
</evidence>
<dbReference type="Pfam" id="PF01735">
    <property type="entry name" value="PLA2_B"/>
    <property type="match status" value="1"/>
</dbReference>
<feature type="compositionally biased region" description="Basic residues" evidence="4">
    <location>
        <begin position="748"/>
        <end position="763"/>
    </location>
</feature>
<keyword evidence="3" id="KW-0442">Lipid degradation</keyword>
<comment type="caution">
    <text evidence="6">The sequence shown here is derived from an EMBL/GenBank/DDBJ whole genome shotgun (WGS) entry which is preliminary data.</text>
</comment>
<evidence type="ECO:0000259" key="5">
    <source>
        <dbReference type="PROSITE" id="PS51210"/>
    </source>
</evidence>
<feature type="compositionally biased region" description="Basic and acidic residues" evidence="4">
    <location>
        <begin position="764"/>
        <end position="780"/>
    </location>
</feature>
<feature type="region of interest" description="Disordered" evidence="4">
    <location>
        <begin position="663"/>
        <end position="714"/>
    </location>
</feature>
<feature type="region of interest" description="Disordered" evidence="4">
    <location>
        <begin position="745"/>
        <end position="783"/>
    </location>
</feature>
<dbReference type="Proteomes" id="UP000596742">
    <property type="component" value="Unassembled WGS sequence"/>
</dbReference>
<dbReference type="GO" id="GO:0005544">
    <property type="term" value="F:calcium-dependent phospholipid binding"/>
    <property type="evidence" value="ECO:0007669"/>
    <property type="project" value="TreeGrafter"/>
</dbReference>
<feature type="region of interest" description="Disordered" evidence="4">
    <location>
        <begin position="206"/>
        <end position="245"/>
    </location>
</feature>
<dbReference type="GO" id="GO:0005829">
    <property type="term" value="C:cytosol"/>
    <property type="evidence" value="ECO:0007669"/>
    <property type="project" value="TreeGrafter"/>
</dbReference>